<dbReference type="Pfam" id="PF02301">
    <property type="entry name" value="HORMA"/>
    <property type="match status" value="1"/>
</dbReference>
<evidence type="ECO:0000256" key="1">
    <source>
        <dbReference type="ARBA" id="ARBA00004123"/>
    </source>
</evidence>
<keyword evidence="3" id="KW-0158">Chromosome</keyword>
<dbReference type="KEGG" id="soy:115879940"/>
<keyword evidence="5" id="KW-0469">Meiosis</keyword>
<dbReference type="RefSeq" id="XP_030752867.1">
    <property type="nucleotide sequence ID" value="XM_030897007.1"/>
</dbReference>
<dbReference type="Gene3D" id="3.30.900.10">
    <property type="entry name" value="HORMA domain"/>
    <property type="match status" value="1"/>
</dbReference>
<sequence>MWCSLEIMYKLLVSELCMEYLTKVDIQQSVKTFNLSKGFAKRLLRIGVLNVMHQRLDIPHEEFIKRSYESVPYVIFRRKSNNKFIRNYHAFSAGIIDAIEKDYLKEILMYFRDNESGELLETYGFKIKYNKQSSKSNVKSTAVKKATLDFLQAIADIPGEKMESDKIELVVECTYRDEVPLEYEPPYFEVAKEPYCLDNSVNKVVNLGEVNTGFHKINCYGRGKMFNTSRQSSPISSRNNQDEIEAEIPETERVEENMAGGTKSPVSDEQPHKRPRTNSSVIDLTDVGSLDDHISLVSDGRYVTCPCLWELGSNFETVKCSKCFGEVHLVCHGYVNINDVDQTTFNCVQCDRPEDEQYVMLLMKFRIILFGIYLNKALPVFLLQLGSVEERDFVMNRLDALQVYRHNAKSILDIDYDRLNEALTQVFRLQHFSFNDSQFFQ</sequence>
<organism evidence="8 9">
    <name type="scientific">Sitophilus oryzae</name>
    <name type="common">Rice weevil</name>
    <name type="synonym">Curculio oryzae</name>
    <dbReference type="NCBI Taxonomy" id="7048"/>
    <lineage>
        <taxon>Eukaryota</taxon>
        <taxon>Metazoa</taxon>
        <taxon>Ecdysozoa</taxon>
        <taxon>Arthropoda</taxon>
        <taxon>Hexapoda</taxon>
        <taxon>Insecta</taxon>
        <taxon>Pterygota</taxon>
        <taxon>Neoptera</taxon>
        <taxon>Endopterygota</taxon>
        <taxon>Coleoptera</taxon>
        <taxon>Polyphaga</taxon>
        <taxon>Cucujiformia</taxon>
        <taxon>Curculionidae</taxon>
        <taxon>Dryophthorinae</taxon>
        <taxon>Sitophilus</taxon>
    </lineage>
</organism>
<dbReference type="InParanoid" id="A0A6J2XND5"/>
<feature type="domain" description="HORMA" evidence="7">
    <location>
        <begin position="34"/>
        <end position="221"/>
    </location>
</feature>
<dbReference type="SUPFAM" id="SSF56019">
    <property type="entry name" value="The spindle assembly checkpoint protein mad2"/>
    <property type="match status" value="1"/>
</dbReference>
<evidence type="ECO:0000256" key="3">
    <source>
        <dbReference type="ARBA" id="ARBA00022454"/>
    </source>
</evidence>
<comment type="subcellular location">
    <subcellularLocation>
        <location evidence="2">Chromosome</location>
    </subcellularLocation>
    <subcellularLocation>
        <location evidence="1">Nucleus</location>
    </subcellularLocation>
</comment>
<dbReference type="OrthoDB" id="6747372at2759"/>
<dbReference type="GO" id="GO:0005634">
    <property type="term" value="C:nucleus"/>
    <property type="evidence" value="ECO:0007669"/>
    <property type="project" value="UniProtKB-SubCell"/>
</dbReference>
<evidence type="ECO:0000256" key="4">
    <source>
        <dbReference type="ARBA" id="ARBA00023242"/>
    </source>
</evidence>
<proteinExistence type="predicted"/>
<dbReference type="PANTHER" id="PTHR48225">
    <property type="entry name" value="HORMA DOMAIN-CONTAINING PROTEIN 1"/>
    <property type="match status" value="1"/>
</dbReference>
<dbReference type="InterPro" id="IPR011011">
    <property type="entry name" value="Znf_FYVE_PHD"/>
</dbReference>
<accession>A0A6J2XND5</accession>
<evidence type="ECO:0000313" key="9">
    <source>
        <dbReference type="RefSeq" id="XP_030752867.1"/>
    </source>
</evidence>
<dbReference type="SUPFAM" id="SSF57903">
    <property type="entry name" value="FYVE/PHD zinc finger"/>
    <property type="match status" value="1"/>
</dbReference>
<evidence type="ECO:0000256" key="2">
    <source>
        <dbReference type="ARBA" id="ARBA00004286"/>
    </source>
</evidence>
<dbReference type="GeneID" id="115879940"/>
<dbReference type="InterPro" id="IPR036570">
    <property type="entry name" value="HORMA_dom_sf"/>
</dbReference>
<evidence type="ECO:0000256" key="5">
    <source>
        <dbReference type="ARBA" id="ARBA00023254"/>
    </source>
</evidence>
<name>A0A6J2XND5_SITOR</name>
<dbReference type="Proteomes" id="UP000504635">
    <property type="component" value="Unplaced"/>
</dbReference>
<gene>
    <name evidence="9" type="primary">LOC115879940</name>
</gene>
<dbReference type="InterPro" id="IPR051294">
    <property type="entry name" value="HORMA_MeioticProgression"/>
</dbReference>
<dbReference type="GO" id="GO:0005694">
    <property type="term" value="C:chromosome"/>
    <property type="evidence" value="ECO:0007669"/>
    <property type="project" value="UniProtKB-SubCell"/>
</dbReference>
<keyword evidence="8" id="KW-1185">Reference proteome</keyword>
<keyword evidence="4" id="KW-0539">Nucleus</keyword>
<feature type="region of interest" description="Disordered" evidence="6">
    <location>
        <begin position="249"/>
        <end position="279"/>
    </location>
</feature>
<dbReference type="AlphaFoldDB" id="A0A6J2XND5"/>
<protein>
    <submittedName>
        <fullName evidence="9">Uncharacterized protein LOC115879940 isoform X1</fullName>
    </submittedName>
</protein>
<reference evidence="9" key="1">
    <citation type="submission" date="2025-08" db="UniProtKB">
        <authorList>
            <consortium name="RefSeq"/>
        </authorList>
    </citation>
    <scope>IDENTIFICATION</scope>
    <source>
        <tissue evidence="9">Gonads</tissue>
    </source>
</reference>
<evidence type="ECO:0000313" key="8">
    <source>
        <dbReference type="Proteomes" id="UP000504635"/>
    </source>
</evidence>
<evidence type="ECO:0000256" key="6">
    <source>
        <dbReference type="SAM" id="MobiDB-lite"/>
    </source>
</evidence>
<evidence type="ECO:0000259" key="7">
    <source>
        <dbReference type="PROSITE" id="PS50815"/>
    </source>
</evidence>
<dbReference type="PROSITE" id="PS50815">
    <property type="entry name" value="HORMA"/>
    <property type="match status" value="1"/>
</dbReference>
<dbReference type="PANTHER" id="PTHR48225:SF7">
    <property type="entry name" value="MEIOSIS-SPECIFIC PROTEIN HOP1"/>
    <property type="match status" value="1"/>
</dbReference>
<dbReference type="InterPro" id="IPR003511">
    <property type="entry name" value="HORMA_dom"/>
</dbReference>
<dbReference type="GO" id="GO:0051321">
    <property type="term" value="P:meiotic cell cycle"/>
    <property type="evidence" value="ECO:0007669"/>
    <property type="project" value="UniProtKB-KW"/>
</dbReference>